<dbReference type="HAMAP" id="MF_00675">
    <property type="entry name" value="UxaC"/>
    <property type="match status" value="1"/>
</dbReference>
<dbReference type="InterPro" id="IPR032466">
    <property type="entry name" value="Metal_Hydrolase"/>
</dbReference>
<dbReference type="Proteomes" id="UP000659698">
    <property type="component" value="Unassembled WGS sequence"/>
</dbReference>
<evidence type="ECO:0000256" key="5">
    <source>
        <dbReference type="ARBA" id="ARBA00020555"/>
    </source>
</evidence>
<evidence type="ECO:0000256" key="3">
    <source>
        <dbReference type="ARBA" id="ARBA00008397"/>
    </source>
</evidence>
<reference evidence="8 9" key="1">
    <citation type="journal article" date="2019" name="Int. J. Syst. Evol. Microbiol.">
        <title>Rufibacter sediminis sp. nov., isolated from freshwater lake sediment.</title>
        <authorList>
            <person name="Qu J.H."/>
            <person name="Zhang L.J."/>
            <person name="Fu Y.H."/>
            <person name="Li H.F."/>
        </authorList>
    </citation>
    <scope>NUCLEOTIDE SEQUENCE [LARGE SCALE GENOMIC DNA]</scope>
    <source>
        <strain evidence="8 9">H-1</strain>
    </source>
</reference>
<name>A0ABR6VNQ0_9BACT</name>
<evidence type="ECO:0000313" key="9">
    <source>
        <dbReference type="Proteomes" id="UP000659698"/>
    </source>
</evidence>
<dbReference type="GO" id="GO:0008880">
    <property type="term" value="F:glucuronate isomerase activity"/>
    <property type="evidence" value="ECO:0007669"/>
    <property type="project" value="UniProtKB-EC"/>
</dbReference>
<organism evidence="8 9">
    <name type="scientific">Rufibacter sediminis</name>
    <dbReference type="NCBI Taxonomy" id="2762756"/>
    <lineage>
        <taxon>Bacteria</taxon>
        <taxon>Pseudomonadati</taxon>
        <taxon>Bacteroidota</taxon>
        <taxon>Cytophagia</taxon>
        <taxon>Cytophagales</taxon>
        <taxon>Hymenobacteraceae</taxon>
        <taxon>Rufibacter</taxon>
    </lineage>
</organism>
<dbReference type="EC" id="5.3.1.12" evidence="4 7"/>
<dbReference type="NCBIfam" id="NF002794">
    <property type="entry name" value="PRK02925.1"/>
    <property type="match status" value="1"/>
</dbReference>
<evidence type="ECO:0000256" key="1">
    <source>
        <dbReference type="ARBA" id="ARBA00001165"/>
    </source>
</evidence>
<dbReference type="InterPro" id="IPR003766">
    <property type="entry name" value="Uronate_isomerase"/>
</dbReference>
<dbReference type="PANTHER" id="PTHR30068">
    <property type="entry name" value="URONATE ISOMERASE"/>
    <property type="match status" value="1"/>
</dbReference>
<comment type="catalytic activity">
    <reaction evidence="1 7">
        <text>D-glucuronate = D-fructuronate</text>
        <dbReference type="Rhea" id="RHEA:13049"/>
        <dbReference type="ChEBI" id="CHEBI:58720"/>
        <dbReference type="ChEBI" id="CHEBI:59863"/>
        <dbReference type="EC" id="5.3.1.12"/>
    </reaction>
</comment>
<dbReference type="EMBL" id="JACOAF010000008">
    <property type="protein sequence ID" value="MBC3538819.1"/>
    <property type="molecule type" value="Genomic_DNA"/>
</dbReference>
<evidence type="ECO:0000256" key="4">
    <source>
        <dbReference type="ARBA" id="ARBA00012546"/>
    </source>
</evidence>
<evidence type="ECO:0000256" key="2">
    <source>
        <dbReference type="ARBA" id="ARBA00004892"/>
    </source>
</evidence>
<dbReference type="RefSeq" id="WP_186633186.1">
    <property type="nucleotide sequence ID" value="NZ_JACOAF010000008.1"/>
</dbReference>
<dbReference type="PANTHER" id="PTHR30068:SF4">
    <property type="entry name" value="URONATE ISOMERASE"/>
    <property type="match status" value="1"/>
</dbReference>
<sequence length="486" mass="55169">MSESIITSSPVASRNTKPSAGPFLQEDFLLYTNAARQLYHTYAKELPIIDYHCHLSPQVIAENKNYSNLTSIWLAGDHYKWRALRTLGIDEKYITGTASDEEKFLKWAGAVPYTLRNPLFHWTHMELKNPFGVNELLTEQNAQDVYAHCNQLLQKPEFTPQGLLTHFNVEMVGTTDDPADDLAFHRSLAESSLKTKVLPSFRPDKVFNLAGGDSFREYIRLLASVSGTEIFNLDTLLEVLEKRVHYFHEHGCRIADHGLSNMPSISSASVNLDGIFQDVLAGNDQQAGQHLEAFTAFLLLELCKMYYRKGWVQQFHVGAIRNNNSRMLQVNGPDTGYDSIGDYSQIHTMSAFFNQLEQENCLTKTIIYNLNPADNAAFATMIGNFQGSGIKGKMQFGSAWWFLDNLEGMKEQMNALSNMGLISCFVGMLTDSRSFLSYSRHEYFRRLLCNLLGEDMERGLLPMDLPWIGKIVQDICYYNAKNYFPS</sequence>
<dbReference type="SUPFAM" id="SSF51556">
    <property type="entry name" value="Metallo-dependent hydrolases"/>
    <property type="match status" value="1"/>
</dbReference>
<evidence type="ECO:0000256" key="7">
    <source>
        <dbReference type="HAMAP-Rule" id="MF_00675"/>
    </source>
</evidence>
<gene>
    <name evidence="7 8" type="primary">uxaC</name>
    <name evidence="8" type="ORF">H7U12_03950</name>
</gene>
<comment type="catalytic activity">
    <reaction evidence="7">
        <text>aldehydo-D-galacturonate = keto-D-tagaturonate</text>
        <dbReference type="Rhea" id="RHEA:27702"/>
        <dbReference type="ChEBI" id="CHEBI:12952"/>
        <dbReference type="ChEBI" id="CHEBI:17886"/>
    </reaction>
</comment>
<dbReference type="Pfam" id="PF02614">
    <property type="entry name" value="UxaC"/>
    <property type="match status" value="1"/>
</dbReference>
<evidence type="ECO:0000313" key="8">
    <source>
        <dbReference type="EMBL" id="MBC3538819.1"/>
    </source>
</evidence>
<keyword evidence="6 7" id="KW-0413">Isomerase</keyword>
<comment type="pathway">
    <text evidence="2 7">Carbohydrate metabolism; pentose and glucuronate interconversion.</text>
</comment>
<keyword evidence="9" id="KW-1185">Reference proteome</keyword>
<accession>A0ABR6VNQ0</accession>
<proteinExistence type="inferred from homology"/>
<dbReference type="Gene3D" id="3.20.20.140">
    <property type="entry name" value="Metal-dependent hydrolases"/>
    <property type="match status" value="1"/>
</dbReference>
<protein>
    <recommendedName>
        <fullName evidence="5 7">Uronate isomerase</fullName>
        <ecNumber evidence="4 7">5.3.1.12</ecNumber>
    </recommendedName>
    <alternativeName>
        <fullName evidence="7">Glucuronate isomerase</fullName>
    </alternativeName>
    <alternativeName>
        <fullName evidence="7">Uronic isomerase</fullName>
    </alternativeName>
</protein>
<dbReference type="Gene3D" id="1.10.2020.10">
    <property type="entry name" value="uronate isomerase, domain 2, chain A"/>
    <property type="match status" value="1"/>
</dbReference>
<comment type="caution">
    <text evidence="8">The sequence shown here is derived from an EMBL/GenBank/DDBJ whole genome shotgun (WGS) entry which is preliminary data.</text>
</comment>
<comment type="similarity">
    <text evidence="3 7">Belongs to the metallo-dependent hydrolases superfamily. Uronate isomerase family.</text>
</comment>
<evidence type="ECO:0000256" key="6">
    <source>
        <dbReference type="ARBA" id="ARBA00023235"/>
    </source>
</evidence>